<dbReference type="RefSeq" id="XP_005536500.1">
    <property type="nucleotide sequence ID" value="XM_005536443.1"/>
</dbReference>
<sequence length="183" mass="20230">MEVGDPGGPSSSTAEENAKNPNEFSSDPLKIHFRRASSEEEEERYARKGFFARQDDIETLVAKKARARGTLALMSSSRGSKPHRVLERRRQRRQQYHEICFAEEETRGADRIQLCGVGSRGRGVQGEAEADSRWLVERLGGVCAFVSVYPRLPSLFVDGKTVLSPCYDSTGALGATADAHSMH</sequence>
<feature type="region of interest" description="Disordered" evidence="1">
    <location>
        <begin position="1"/>
        <end position="40"/>
    </location>
</feature>
<accession>M1V8A4</accession>
<name>M1V8A4_CYAM1</name>
<feature type="compositionally biased region" description="Polar residues" evidence="1">
    <location>
        <begin position="9"/>
        <end position="25"/>
    </location>
</feature>
<dbReference type="EMBL" id="AP006493">
    <property type="protein sequence ID" value="BAM80464.1"/>
    <property type="molecule type" value="Genomic_DNA"/>
</dbReference>
<dbReference type="GeneID" id="16994413"/>
<dbReference type="AlphaFoldDB" id="M1V8A4"/>
<gene>
    <name evidence="2" type="ORF">CYME_CMK071C</name>
</gene>
<evidence type="ECO:0000256" key="1">
    <source>
        <dbReference type="SAM" id="MobiDB-lite"/>
    </source>
</evidence>
<proteinExistence type="predicted"/>
<evidence type="ECO:0000313" key="2">
    <source>
        <dbReference type="EMBL" id="BAM80464.1"/>
    </source>
</evidence>
<dbReference type="Gramene" id="CMK071CT">
    <property type="protein sequence ID" value="CMK071CT"/>
    <property type="gene ID" value="CMK071C"/>
</dbReference>
<reference evidence="2 3" key="1">
    <citation type="journal article" date="2004" name="Nature">
        <title>Genome sequence of the ultrasmall unicellular red alga Cyanidioschyzon merolae 10D.</title>
        <authorList>
            <person name="Matsuzaki M."/>
            <person name="Misumi O."/>
            <person name="Shin-i T."/>
            <person name="Maruyama S."/>
            <person name="Takahara M."/>
            <person name="Miyagishima S."/>
            <person name="Mori T."/>
            <person name="Nishida K."/>
            <person name="Yagisawa F."/>
            <person name="Nishida K."/>
            <person name="Yoshida Y."/>
            <person name="Nishimura Y."/>
            <person name="Nakao S."/>
            <person name="Kobayashi T."/>
            <person name="Momoyama Y."/>
            <person name="Higashiyama T."/>
            <person name="Minoda A."/>
            <person name="Sano M."/>
            <person name="Nomoto H."/>
            <person name="Oishi K."/>
            <person name="Hayashi H."/>
            <person name="Ohta F."/>
            <person name="Nishizaka S."/>
            <person name="Haga S."/>
            <person name="Miura S."/>
            <person name="Morishita T."/>
            <person name="Kabeya Y."/>
            <person name="Terasawa K."/>
            <person name="Suzuki Y."/>
            <person name="Ishii Y."/>
            <person name="Asakawa S."/>
            <person name="Takano H."/>
            <person name="Ohta N."/>
            <person name="Kuroiwa H."/>
            <person name="Tanaka K."/>
            <person name="Shimizu N."/>
            <person name="Sugano S."/>
            <person name="Sato N."/>
            <person name="Nozaki H."/>
            <person name="Ogasawara N."/>
            <person name="Kohara Y."/>
            <person name="Kuroiwa T."/>
        </authorList>
    </citation>
    <scope>NUCLEOTIDE SEQUENCE [LARGE SCALE GENOMIC DNA]</scope>
    <source>
        <strain evidence="2 3">10D</strain>
    </source>
</reference>
<dbReference type="HOGENOM" id="CLU_1477195_0_0_1"/>
<protein>
    <submittedName>
        <fullName evidence="2">Uncharacterized protein</fullName>
    </submittedName>
</protein>
<organism evidence="2 3">
    <name type="scientific">Cyanidioschyzon merolae (strain NIES-3377 / 10D)</name>
    <name type="common">Unicellular red alga</name>
    <dbReference type="NCBI Taxonomy" id="280699"/>
    <lineage>
        <taxon>Eukaryota</taxon>
        <taxon>Rhodophyta</taxon>
        <taxon>Bangiophyceae</taxon>
        <taxon>Cyanidiales</taxon>
        <taxon>Cyanidiaceae</taxon>
        <taxon>Cyanidioschyzon</taxon>
    </lineage>
</organism>
<dbReference type="KEGG" id="cme:CYME_CMK071C"/>
<keyword evidence="3" id="KW-1185">Reference proteome</keyword>
<dbReference type="Proteomes" id="UP000007014">
    <property type="component" value="Chromosome 11"/>
</dbReference>
<reference evidence="2 3" key="2">
    <citation type="journal article" date="2007" name="BMC Biol.">
        <title>A 100%-complete sequence reveals unusually simple genomic features in the hot-spring red alga Cyanidioschyzon merolae.</title>
        <authorList>
            <person name="Nozaki H."/>
            <person name="Takano H."/>
            <person name="Misumi O."/>
            <person name="Terasawa K."/>
            <person name="Matsuzaki M."/>
            <person name="Maruyama S."/>
            <person name="Nishida K."/>
            <person name="Yagisawa F."/>
            <person name="Yoshida Y."/>
            <person name="Fujiwara T."/>
            <person name="Takio S."/>
            <person name="Tamura K."/>
            <person name="Chung S.J."/>
            <person name="Nakamura S."/>
            <person name="Kuroiwa H."/>
            <person name="Tanaka K."/>
            <person name="Sato N."/>
            <person name="Kuroiwa T."/>
        </authorList>
    </citation>
    <scope>NUCLEOTIDE SEQUENCE [LARGE SCALE GENOMIC DNA]</scope>
    <source>
        <strain evidence="2 3">10D</strain>
    </source>
</reference>
<evidence type="ECO:0000313" key="3">
    <source>
        <dbReference type="Proteomes" id="UP000007014"/>
    </source>
</evidence>